<dbReference type="AlphaFoldDB" id="A0A5C1YIN8"/>
<reference evidence="2 3" key="1">
    <citation type="submission" date="2019-09" db="EMBL/GenBank/DDBJ databases">
        <title>Genome sequencing of strain KACC 19306.</title>
        <authorList>
            <person name="Heo J."/>
            <person name="Kim S.-J."/>
            <person name="Kim J.-S."/>
            <person name="Hong S.-B."/>
            <person name="Kwon S.-W."/>
        </authorList>
    </citation>
    <scope>NUCLEOTIDE SEQUENCE [LARGE SCALE GENOMIC DNA]</scope>
    <source>
        <strain evidence="2 3">KACC 19306</strain>
    </source>
</reference>
<keyword evidence="3" id="KW-1185">Reference proteome</keyword>
<dbReference type="InterPro" id="IPR052907">
    <property type="entry name" value="Beta-lactamase/esterase"/>
</dbReference>
<gene>
    <name evidence="2" type="ORF">FLP10_11195</name>
</gene>
<dbReference type="Gene3D" id="3.40.710.10">
    <property type="entry name" value="DD-peptidase/beta-lactamase superfamily"/>
    <property type="match status" value="1"/>
</dbReference>
<dbReference type="Proteomes" id="UP000324678">
    <property type="component" value="Chromosome"/>
</dbReference>
<dbReference type="OrthoDB" id="3422781at2"/>
<protein>
    <submittedName>
        <fullName evidence="2">Beta-lactamase family protein</fullName>
    </submittedName>
</protein>
<dbReference type="EMBL" id="CP043505">
    <property type="protein sequence ID" value="QEO14917.1"/>
    <property type="molecule type" value="Genomic_DNA"/>
</dbReference>
<evidence type="ECO:0000313" key="2">
    <source>
        <dbReference type="EMBL" id="QEO14917.1"/>
    </source>
</evidence>
<dbReference type="RefSeq" id="WP_149160936.1">
    <property type="nucleotide sequence ID" value="NZ_CP043505.1"/>
</dbReference>
<feature type="domain" description="Beta-lactamase-related" evidence="1">
    <location>
        <begin position="24"/>
        <end position="377"/>
    </location>
</feature>
<name>A0A5C1YIN8_9MICO</name>
<proteinExistence type="predicted"/>
<dbReference type="SUPFAM" id="SSF56601">
    <property type="entry name" value="beta-lactamase/transpeptidase-like"/>
    <property type="match status" value="1"/>
</dbReference>
<dbReference type="KEGG" id="ail:FLP10_11195"/>
<organism evidence="2 3">
    <name type="scientific">Agromyces intestinalis</name>
    <dbReference type="NCBI Taxonomy" id="2592652"/>
    <lineage>
        <taxon>Bacteria</taxon>
        <taxon>Bacillati</taxon>
        <taxon>Actinomycetota</taxon>
        <taxon>Actinomycetes</taxon>
        <taxon>Micrococcales</taxon>
        <taxon>Microbacteriaceae</taxon>
        <taxon>Agromyces</taxon>
    </lineage>
</organism>
<dbReference type="InterPro" id="IPR001466">
    <property type="entry name" value="Beta-lactam-related"/>
</dbReference>
<dbReference type="PANTHER" id="PTHR43319">
    <property type="entry name" value="BETA-LACTAMASE-RELATED"/>
    <property type="match status" value="1"/>
</dbReference>
<evidence type="ECO:0000259" key="1">
    <source>
        <dbReference type="Pfam" id="PF00144"/>
    </source>
</evidence>
<dbReference type="PANTHER" id="PTHR43319:SF3">
    <property type="entry name" value="BETA-LACTAMASE-RELATED DOMAIN-CONTAINING PROTEIN"/>
    <property type="match status" value="1"/>
</dbReference>
<sequence>MTDLQQDTDARLHHALHSLAETAIAAGTETGVQLTVFRDGRLVADVAAGTAEPRGARPVTPDTLVYSASTGKAVASTVAHVLVERGLFELDTPLVEFWPEFGAHGKQGITLRHVLTHSAGLPALPLDITVEQLTDWEWMSAMLAGAEPRWAPGERVGYHAGTFGHLVGEFVRRATGRPISQVLADEVAGPLGIADELYFGVPDRELPRVATLENDPQGHAIFTSLPDQFPLFQAAPRQVVPDAVFGNRADVLTSDLPYQGTMTARALARMYAALVGEVDGVRLVSPDRLAALAAPALPGAIDEVTGAPAIWSVGYAAAWPPASGSDASGDAGVLRDVAPGHPTSFGMGGIGGSGGWADPVTRVAVAVTKTRFNPVDASLMQQVTDLVRGWES</sequence>
<dbReference type="Pfam" id="PF00144">
    <property type="entry name" value="Beta-lactamase"/>
    <property type="match status" value="1"/>
</dbReference>
<evidence type="ECO:0000313" key="3">
    <source>
        <dbReference type="Proteomes" id="UP000324678"/>
    </source>
</evidence>
<dbReference type="InterPro" id="IPR012338">
    <property type="entry name" value="Beta-lactam/transpept-like"/>
</dbReference>
<accession>A0A5C1YIN8</accession>